<keyword evidence="7" id="KW-0808">Transferase</keyword>
<dbReference type="OrthoDB" id="2791079at2759"/>
<dbReference type="InterPro" id="IPR017441">
    <property type="entry name" value="Protein_kinase_ATP_BS"/>
</dbReference>
<dbReference type="InterPro" id="IPR011009">
    <property type="entry name" value="Kinase-like_dom_sf"/>
</dbReference>
<name>A0A8E2ARC1_9APHY</name>
<proteinExistence type="inferred from homology"/>
<dbReference type="EMBL" id="KV722468">
    <property type="protein sequence ID" value="OCH87919.1"/>
    <property type="molecule type" value="Genomic_DNA"/>
</dbReference>
<protein>
    <submittedName>
        <fullName evidence="7">Kinase-like protein</fullName>
    </submittedName>
</protein>
<dbReference type="Gene3D" id="1.10.510.10">
    <property type="entry name" value="Transferase(Phosphotransferase) domain 1"/>
    <property type="match status" value="1"/>
</dbReference>
<dbReference type="GO" id="GO:0005737">
    <property type="term" value="C:cytoplasm"/>
    <property type="evidence" value="ECO:0007669"/>
    <property type="project" value="TreeGrafter"/>
</dbReference>
<dbReference type="GO" id="GO:0005524">
    <property type="term" value="F:ATP binding"/>
    <property type="evidence" value="ECO:0007669"/>
    <property type="project" value="UniProtKB-UniRule"/>
</dbReference>
<dbReference type="InterPro" id="IPR008271">
    <property type="entry name" value="Ser/Thr_kinase_AS"/>
</dbReference>
<evidence type="ECO:0000259" key="6">
    <source>
        <dbReference type="PROSITE" id="PS50011"/>
    </source>
</evidence>
<evidence type="ECO:0000256" key="3">
    <source>
        <dbReference type="ARBA" id="ARBA00022840"/>
    </source>
</evidence>
<sequence length="343" mass="39057">MLRLRVEFEELKDFQPKILDLLRRLCGNNQIYPKSFLLVHVRKEGLEPIGSGGFGSVWNGMHGGRSVAIKVIHSASDPHTLQSLHKEAVAWKYTRHSNITPFYGIYISPGEAAPWLVSKLMVNGTVRSYLEKHPSRNRLELISDIVEGLQYLHMMGIVHGDLKCINILIDEMGSACLADFGLAGLQYDDKSKFIRNTTVIANSTRWTAPEIWDPEMFHLDRPLCTKESDIFALSMVFWEVFTGTLPFADLQNARDHRIIFAILFKHRMERPVQATGLGLTDEVWAIMERCWRHEPKERPSIETVRDDLRNARGSIDPKTLETPPLWPLEIPPLSVMGRSSTSS</sequence>
<dbReference type="PROSITE" id="PS00107">
    <property type="entry name" value="PROTEIN_KINASE_ATP"/>
    <property type="match status" value="1"/>
</dbReference>
<dbReference type="PANTHER" id="PTHR23257">
    <property type="entry name" value="SERINE-THREONINE PROTEIN KINASE"/>
    <property type="match status" value="1"/>
</dbReference>
<keyword evidence="1 5" id="KW-0723">Serine/threonine-protein kinase</keyword>
<keyword evidence="2 4" id="KW-0547">Nucleotide-binding</keyword>
<dbReference type="Pfam" id="PF07714">
    <property type="entry name" value="PK_Tyr_Ser-Thr"/>
    <property type="match status" value="1"/>
</dbReference>
<gene>
    <name evidence="7" type="ORF">OBBRIDRAFT_735394</name>
</gene>
<evidence type="ECO:0000256" key="4">
    <source>
        <dbReference type="PROSITE-ProRule" id="PRU10141"/>
    </source>
</evidence>
<dbReference type="PROSITE" id="PS00108">
    <property type="entry name" value="PROTEIN_KINASE_ST"/>
    <property type="match status" value="1"/>
</dbReference>
<comment type="similarity">
    <text evidence="5">Belongs to the protein kinase superfamily.</text>
</comment>
<organism evidence="7 8">
    <name type="scientific">Obba rivulosa</name>
    <dbReference type="NCBI Taxonomy" id="1052685"/>
    <lineage>
        <taxon>Eukaryota</taxon>
        <taxon>Fungi</taxon>
        <taxon>Dikarya</taxon>
        <taxon>Basidiomycota</taxon>
        <taxon>Agaricomycotina</taxon>
        <taxon>Agaricomycetes</taxon>
        <taxon>Polyporales</taxon>
        <taxon>Gelatoporiaceae</taxon>
        <taxon>Obba</taxon>
    </lineage>
</organism>
<keyword evidence="3 4" id="KW-0067">ATP-binding</keyword>
<keyword evidence="7" id="KW-0418">Kinase</keyword>
<keyword evidence="8" id="KW-1185">Reference proteome</keyword>
<dbReference type="GO" id="GO:0007165">
    <property type="term" value="P:signal transduction"/>
    <property type="evidence" value="ECO:0007669"/>
    <property type="project" value="TreeGrafter"/>
</dbReference>
<evidence type="ECO:0000313" key="8">
    <source>
        <dbReference type="Proteomes" id="UP000250043"/>
    </source>
</evidence>
<dbReference type="SMART" id="SM00220">
    <property type="entry name" value="S_TKc"/>
    <property type="match status" value="1"/>
</dbReference>
<reference evidence="7 8" key="1">
    <citation type="submission" date="2016-07" db="EMBL/GenBank/DDBJ databases">
        <title>Draft genome of the white-rot fungus Obba rivulosa 3A-2.</title>
        <authorList>
            <consortium name="DOE Joint Genome Institute"/>
            <person name="Miettinen O."/>
            <person name="Riley R."/>
            <person name="Acob R."/>
            <person name="Barry K."/>
            <person name="Cullen D."/>
            <person name="De Vries R."/>
            <person name="Hainaut M."/>
            <person name="Hatakka A."/>
            <person name="Henrissat B."/>
            <person name="Hilden K."/>
            <person name="Kuo R."/>
            <person name="Labutti K."/>
            <person name="Lipzen A."/>
            <person name="Makela M.R."/>
            <person name="Sandor L."/>
            <person name="Spatafora J.W."/>
            <person name="Grigoriev I.V."/>
            <person name="Hibbett D.S."/>
        </authorList>
    </citation>
    <scope>NUCLEOTIDE SEQUENCE [LARGE SCALE GENOMIC DNA]</scope>
    <source>
        <strain evidence="7 8">3A-2</strain>
    </source>
</reference>
<dbReference type="SUPFAM" id="SSF56112">
    <property type="entry name" value="Protein kinase-like (PK-like)"/>
    <property type="match status" value="1"/>
</dbReference>
<feature type="domain" description="Protein kinase" evidence="6">
    <location>
        <begin position="43"/>
        <end position="319"/>
    </location>
</feature>
<dbReference type="GO" id="GO:0004674">
    <property type="term" value="F:protein serine/threonine kinase activity"/>
    <property type="evidence" value="ECO:0007669"/>
    <property type="project" value="UniProtKB-KW"/>
</dbReference>
<evidence type="ECO:0000256" key="2">
    <source>
        <dbReference type="ARBA" id="ARBA00022741"/>
    </source>
</evidence>
<evidence type="ECO:0000256" key="1">
    <source>
        <dbReference type="ARBA" id="ARBA00022527"/>
    </source>
</evidence>
<dbReference type="InterPro" id="IPR001245">
    <property type="entry name" value="Ser-Thr/Tyr_kinase_cat_dom"/>
</dbReference>
<evidence type="ECO:0000256" key="5">
    <source>
        <dbReference type="RuleBase" id="RU000304"/>
    </source>
</evidence>
<feature type="binding site" evidence="4">
    <location>
        <position position="70"/>
    </location>
    <ligand>
        <name>ATP</name>
        <dbReference type="ChEBI" id="CHEBI:30616"/>
    </ligand>
</feature>
<accession>A0A8E2ARC1</accession>
<dbReference type="PANTHER" id="PTHR23257:SF841">
    <property type="entry name" value="SERINE_THREONINE-PROTEIN KINASE DDB_G0290621-RELATED"/>
    <property type="match status" value="1"/>
</dbReference>
<dbReference type="Proteomes" id="UP000250043">
    <property type="component" value="Unassembled WGS sequence"/>
</dbReference>
<dbReference type="PROSITE" id="PS50011">
    <property type="entry name" value="PROTEIN_KINASE_DOM"/>
    <property type="match status" value="1"/>
</dbReference>
<evidence type="ECO:0000313" key="7">
    <source>
        <dbReference type="EMBL" id="OCH87919.1"/>
    </source>
</evidence>
<dbReference type="InterPro" id="IPR000719">
    <property type="entry name" value="Prot_kinase_dom"/>
</dbReference>
<dbReference type="AlphaFoldDB" id="A0A8E2ARC1"/>
<dbReference type="InterPro" id="IPR050167">
    <property type="entry name" value="Ser_Thr_protein_kinase"/>
</dbReference>